<dbReference type="SUPFAM" id="SSF55729">
    <property type="entry name" value="Acyl-CoA N-acyltransferases (Nat)"/>
    <property type="match status" value="1"/>
</dbReference>
<name>A0A9W5X4U0_9BACI</name>
<keyword evidence="3" id="KW-1185">Reference proteome</keyword>
<evidence type="ECO:0000313" key="2">
    <source>
        <dbReference type="EMBL" id="GGB38377.1"/>
    </source>
</evidence>
<dbReference type="Gene3D" id="3.40.630.30">
    <property type="match status" value="1"/>
</dbReference>
<dbReference type="EMBL" id="BMJD01000008">
    <property type="protein sequence ID" value="GGB38377.1"/>
    <property type="molecule type" value="Genomic_DNA"/>
</dbReference>
<dbReference type="AlphaFoldDB" id="A0A9W5X4U0"/>
<dbReference type="PANTHER" id="PTHR43617:SF38">
    <property type="entry name" value="N-ACETYLTRANSFERASE DOMAIN-CONTAINING PROTEIN"/>
    <property type="match status" value="1"/>
</dbReference>
<dbReference type="PANTHER" id="PTHR43617">
    <property type="entry name" value="L-AMINO ACID N-ACETYLTRANSFERASE"/>
    <property type="match status" value="1"/>
</dbReference>
<gene>
    <name evidence="2" type="ORF">GCM10011409_14850</name>
</gene>
<accession>A0A9W5X4U0</accession>
<dbReference type="PROSITE" id="PS51186">
    <property type="entry name" value="GNAT"/>
    <property type="match status" value="1"/>
</dbReference>
<dbReference type="GO" id="GO:0016747">
    <property type="term" value="F:acyltransferase activity, transferring groups other than amino-acyl groups"/>
    <property type="evidence" value="ECO:0007669"/>
    <property type="project" value="InterPro"/>
</dbReference>
<dbReference type="Pfam" id="PF13508">
    <property type="entry name" value="Acetyltransf_7"/>
    <property type="match status" value="1"/>
</dbReference>
<dbReference type="Proteomes" id="UP000621492">
    <property type="component" value="Unassembled WGS sequence"/>
</dbReference>
<dbReference type="InterPro" id="IPR050276">
    <property type="entry name" value="MshD_Acetyltransferase"/>
</dbReference>
<sequence>MEIREYTSNDEQGWVRCRILSFLDTAYFDNVLTEKETYENPSIELVAVEHGKIIGLIDIEYEQKEGTVCSRGTGLGGMIWHIAVHPDYQRKGIGNMLLAEAQKIAREKGLNHLEAWTRDDVWVNTWYEKNDFQHVDSYLHVFVGGEEVDGILTSNVPGLYPVQAFAHYTGKEKEMVKGKFSRVHDCNCFEKRLDK</sequence>
<comment type="caution">
    <text evidence="2">The sequence shown here is derived from an EMBL/GenBank/DDBJ whole genome shotgun (WGS) entry which is preliminary data.</text>
</comment>
<reference evidence="2" key="2">
    <citation type="submission" date="2020-09" db="EMBL/GenBank/DDBJ databases">
        <authorList>
            <person name="Sun Q."/>
            <person name="Zhou Y."/>
        </authorList>
    </citation>
    <scope>NUCLEOTIDE SEQUENCE</scope>
    <source>
        <strain evidence="2">CGMCC 1.15454</strain>
    </source>
</reference>
<protein>
    <submittedName>
        <fullName evidence="2">N-acetyltransferase</fullName>
    </submittedName>
</protein>
<evidence type="ECO:0000259" key="1">
    <source>
        <dbReference type="PROSITE" id="PS51186"/>
    </source>
</evidence>
<dbReference type="CDD" id="cd04301">
    <property type="entry name" value="NAT_SF"/>
    <property type="match status" value="1"/>
</dbReference>
<feature type="domain" description="N-acetyltransferase" evidence="1">
    <location>
        <begin position="1"/>
        <end position="174"/>
    </location>
</feature>
<proteinExistence type="predicted"/>
<reference evidence="2" key="1">
    <citation type="journal article" date="2014" name="Int. J. Syst. Evol. Microbiol.">
        <title>Complete genome sequence of Corynebacterium casei LMG S-19264T (=DSM 44701T), isolated from a smear-ripened cheese.</title>
        <authorList>
            <consortium name="US DOE Joint Genome Institute (JGI-PGF)"/>
            <person name="Walter F."/>
            <person name="Albersmeier A."/>
            <person name="Kalinowski J."/>
            <person name="Ruckert C."/>
        </authorList>
    </citation>
    <scope>NUCLEOTIDE SEQUENCE</scope>
    <source>
        <strain evidence="2">CGMCC 1.15454</strain>
    </source>
</reference>
<organism evidence="2 3">
    <name type="scientific">Lentibacillus populi</name>
    <dbReference type="NCBI Taxonomy" id="1827502"/>
    <lineage>
        <taxon>Bacteria</taxon>
        <taxon>Bacillati</taxon>
        <taxon>Bacillota</taxon>
        <taxon>Bacilli</taxon>
        <taxon>Bacillales</taxon>
        <taxon>Bacillaceae</taxon>
        <taxon>Lentibacillus</taxon>
    </lineage>
</organism>
<dbReference type="InterPro" id="IPR000182">
    <property type="entry name" value="GNAT_dom"/>
</dbReference>
<dbReference type="InterPro" id="IPR016181">
    <property type="entry name" value="Acyl_CoA_acyltransferase"/>
</dbReference>
<evidence type="ECO:0000313" key="3">
    <source>
        <dbReference type="Proteomes" id="UP000621492"/>
    </source>
</evidence>